<protein>
    <submittedName>
        <fullName evidence="1">Uncharacterized protein</fullName>
    </submittedName>
</protein>
<name>A0A2I0X8H8_9ASPA</name>
<dbReference type="EMBL" id="KZ502052">
    <property type="protein sequence ID" value="PKU84202.1"/>
    <property type="molecule type" value="Genomic_DNA"/>
</dbReference>
<sequence>MNVGDNELCGVNMGVVNIDSSELNPSIFFPVTLPYLVVLVSSVGLRVNEQLVDVPIALLYANALYTHMGVRSGKNVKVQIDWLEDSSSSPFDVDEEEVFKQDGGM</sequence>
<dbReference type="Proteomes" id="UP000233837">
    <property type="component" value="Unassembled WGS sequence"/>
</dbReference>
<gene>
    <name evidence="1" type="ORF">MA16_Dca002714</name>
</gene>
<keyword evidence="2" id="KW-1185">Reference proteome</keyword>
<accession>A0A2I0X8H8</accession>
<reference evidence="1 2" key="2">
    <citation type="journal article" date="2017" name="Nature">
        <title>The Apostasia genome and the evolution of orchids.</title>
        <authorList>
            <person name="Zhang G.Q."/>
            <person name="Liu K.W."/>
            <person name="Li Z."/>
            <person name="Lohaus R."/>
            <person name="Hsiao Y.Y."/>
            <person name="Niu S.C."/>
            <person name="Wang J.Y."/>
            <person name="Lin Y.C."/>
            <person name="Xu Q."/>
            <person name="Chen L.J."/>
            <person name="Yoshida K."/>
            <person name="Fujiwara S."/>
            <person name="Wang Z.W."/>
            <person name="Zhang Y.Q."/>
            <person name="Mitsuda N."/>
            <person name="Wang M."/>
            <person name="Liu G.H."/>
            <person name="Pecoraro L."/>
            <person name="Huang H.X."/>
            <person name="Xiao X.J."/>
            <person name="Lin M."/>
            <person name="Wu X.Y."/>
            <person name="Wu W.L."/>
            <person name="Chen Y.Y."/>
            <person name="Chang S.B."/>
            <person name="Sakamoto S."/>
            <person name="Ohme-Takagi M."/>
            <person name="Yagi M."/>
            <person name="Zeng S.J."/>
            <person name="Shen C.Y."/>
            <person name="Yeh C.M."/>
            <person name="Luo Y.B."/>
            <person name="Tsai W.C."/>
            <person name="Van de Peer Y."/>
            <person name="Liu Z.J."/>
        </authorList>
    </citation>
    <scope>NUCLEOTIDE SEQUENCE [LARGE SCALE GENOMIC DNA]</scope>
    <source>
        <tissue evidence="1">The whole plant</tissue>
    </source>
</reference>
<dbReference type="AlphaFoldDB" id="A0A2I0X8H8"/>
<proteinExistence type="predicted"/>
<reference evidence="1 2" key="1">
    <citation type="journal article" date="2016" name="Sci. Rep.">
        <title>The Dendrobium catenatum Lindl. genome sequence provides insights into polysaccharide synthase, floral development and adaptive evolution.</title>
        <authorList>
            <person name="Zhang G.Q."/>
            <person name="Xu Q."/>
            <person name="Bian C."/>
            <person name="Tsai W.C."/>
            <person name="Yeh C.M."/>
            <person name="Liu K.W."/>
            <person name="Yoshida K."/>
            <person name="Zhang L.S."/>
            <person name="Chang S.B."/>
            <person name="Chen F."/>
            <person name="Shi Y."/>
            <person name="Su Y.Y."/>
            <person name="Zhang Y.Q."/>
            <person name="Chen L.J."/>
            <person name="Yin Y."/>
            <person name="Lin M."/>
            <person name="Huang H."/>
            <person name="Deng H."/>
            <person name="Wang Z.W."/>
            <person name="Zhu S.L."/>
            <person name="Zhao X."/>
            <person name="Deng C."/>
            <person name="Niu S.C."/>
            <person name="Huang J."/>
            <person name="Wang M."/>
            <person name="Liu G.H."/>
            <person name="Yang H.J."/>
            <person name="Xiao X.J."/>
            <person name="Hsiao Y.Y."/>
            <person name="Wu W.L."/>
            <person name="Chen Y.Y."/>
            <person name="Mitsuda N."/>
            <person name="Ohme-Takagi M."/>
            <person name="Luo Y.B."/>
            <person name="Van de Peer Y."/>
            <person name="Liu Z.J."/>
        </authorList>
    </citation>
    <scope>NUCLEOTIDE SEQUENCE [LARGE SCALE GENOMIC DNA]</scope>
    <source>
        <tissue evidence="1">The whole plant</tissue>
    </source>
</reference>
<organism evidence="1 2">
    <name type="scientific">Dendrobium catenatum</name>
    <dbReference type="NCBI Taxonomy" id="906689"/>
    <lineage>
        <taxon>Eukaryota</taxon>
        <taxon>Viridiplantae</taxon>
        <taxon>Streptophyta</taxon>
        <taxon>Embryophyta</taxon>
        <taxon>Tracheophyta</taxon>
        <taxon>Spermatophyta</taxon>
        <taxon>Magnoliopsida</taxon>
        <taxon>Liliopsida</taxon>
        <taxon>Asparagales</taxon>
        <taxon>Orchidaceae</taxon>
        <taxon>Epidendroideae</taxon>
        <taxon>Malaxideae</taxon>
        <taxon>Dendrobiinae</taxon>
        <taxon>Dendrobium</taxon>
    </lineage>
</organism>
<evidence type="ECO:0000313" key="1">
    <source>
        <dbReference type="EMBL" id="PKU84202.1"/>
    </source>
</evidence>
<evidence type="ECO:0000313" key="2">
    <source>
        <dbReference type="Proteomes" id="UP000233837"/>
    </source>
</evidence>